<dbReference type="GO" id="GO:0016787">
    <property type="term" value="F:hydrolase activity"/>
    <property type="evidence" value="ECO:0007669"/>
    <property type="project" value="UniProtKB-KW"/>
</dbReference>
<dbReference type="SUPFAM" id="SSF53474">
    <property type="entry name" value="alpha/beta-Hydrolases"/>
    <property type="match status" value="1"/>
</dbReference>
<dbReference type="InterPro" id="IPR029058">
    <property type="entry name" value="AB_hydrolase_fold"/>
</dbReference>
<evidence type="ECO:0000256" key="1">
    <source>
        <dbReference type="ARBA" id="ARBA00022801"/>
    </source>
</evidence>
<evidence type="ECO:0000313" key="3">
    <source>
        <dbReference type="EMBL" id="MBA2176296.1"/>
    </source>
</evidence>
<dbReference type="AlphaFoldDB" id="A0A838CXG2"/>
<dbReference type="InterPro" id="IPR000073">
    <property type="entry name" value="AB_hydrolase_1"/>
</dbReference>
<dbReference type="Gene3D" id="3.40.50.1820">
    <property type="entry name" value="alpha/beta hydrolase"/>
    <property type="match status" value="1"/>
</dbReference>
<dbReference type="Pfam" id="PF00561">
    <property type="entry name" value="Abhydrolase_1"/>
    <property type="match status" value="1"/>
</dbReference>
<gene>
    <name evidence="3" type="ORF">H0266_15465</name>
</gene>
<dbReference type="EMBL" id="JACEFG010000003">
    <property type="protein sequence ID" value="MBA2176296.1"/>
    <property type="molecule type" value="Genomic_DNA"/>
</dbReference>
<dbReference type="Proteomes" id="UP000571017">
    <property type="component" value="Unassembled WGS sequence"/>
</dbReference>
<protein>
    <submittedName>
        <fullName evidence="3">Alpha/beta hydrolase</fullName>
    </submittedName>
</protein>
<dbReference type="PANTHER" id="PTHR43798">
    <property type="entry name" value="MONOACYLGLYCEROL LIPASE"/>
    <property type="match status" value="1"/>
</dbReference>
<evidence type="ECO:0000313" key="4">
    <source>
        <dbReference type="Proteomes" id="UP000571017"/>
    </source>
</evidence>
<reference evidence="3 4" key="1">
    <citation type="journal article" date="2004" name="Extremophiles">
        <title>Halobacillus locisalis sp. nov., a halophilic bacterium isolated from a marine solar saltern of the Yellow Sea in Korea.</title>
        <authorList>
            <person name="Yoon J.H."/>
            <person name="Kang K.H."/>
            <person name="Oh T.K."/>
            <person name="Park Y.H."/>
        </authorList>
    </citation>
    <scope>NUCLEOTIDE SEQUENCE [LARGE SCALE GENOMIC DNA]</scope>
    <source>
        <strain evidence="3 4">KCTC 3788</strain>
    </source>
</reference>
<name>A0A838CXG2_9BACI</name>
<dbReference type="InterPro" id="IPR050266">
    <property type="entry name" value="AB_hydrolase_sf"/>
</dbReference>
<dbReference type="PANTHER" id="PTHR43798:SF31">
    <property type="entry name" value="AB HYDROLASE SUPERFAMILY PROTEIN YCLE"/>
    <property type="match status" value="1"/>
</dbReference>
<sequence length="267" mass="29999">MGQFVKVEPEVKLFVEDIGEGQPIIFIHGWPVNHKMFEYQMNLLPQKGYRFIGIDLRGFGQSDKPAYGYDYNTLAHDIHMVVEALDLQDFFLAGFSMGGPISIRYATKYATDSLKQLILMGAAAPSFTQRDGYSLGMKKEEVDGLIGAIENDRPAAIADFGSNFFHTDVSDELAYWFHGLAMQASAHATIACAKSLRDEDLRNELSEIKVPTLLMHGKHDQICDYEFSVELNEHIQDSTFVTFENSGHGLVYDEKDKCNEVLLNLLA</sequence>
<dbReference type="GO" id="GO:0016020">
    <property type="term" value="C:membrane"/>
    <property type="evidence" value="ECO:0007669"/>
    <property type="project" value="TreeGrafter"/>
</dbReference>
<dbReference type="PRINTS" id="PR00412">
    <property type="entry name" value="EPOXHYDRLASE"/>
</dbReference>
<dbReference type="RefSeq" id="WP_181473326.1">
    <property type="nucleotide sequence ID" value="NZ_JACEFG010000003.1"/>
</dbReference>
<feature type="domain" description="AB hydrolase-1" evidence="2">
    <location>
        <begin position="23"/>
        <end position="254"/>
    </location>
</feature>
<organism evidence="3 4">
    <name type="scientific">Halobacillus locisalis</name>
    <dbReference type="NCBI Taxonomy" id="220753"/>
    <lineage>
        <taxon>Bacteria</taxon>
        <taxon>Bacillati</taxon>
        <taxon>Bacillota</taxon>
        <taxon>Bacilli</taxon>
        <taxon>Bacillales</taxon>
        <taxon>Bacillaceae</taxon>
        <taxon>Halobacillus</taxon>
    </lineage>
</organism>
<evidence type="ECO:0000259" key="2">
    <source>
        <dbReference type="Pfam" id="PF00561"/>
    </source>
</evidence>
<keyword evidence="1 3" id="KW-0378">Hydrolase</keyword>
<keyword evidence="4" id="KW-1185">Reference proteome</keyword>
<accession>A0A838CXG2</accession>
<dbReference type="InterPro" id="IPR000639">
    <property type="entry name" value="Epox_hydrolase-like"/>
</dbReference>
<comment type="caution">
    <text evidence="3">The sequence shown here is derived from an EMBL/GenBank/DDBJ whole genome shotgun (WGS) entry which is preliminary data.</text>
</comment>
<proteinExistence type="predicted"/>
<dbReference type="PRINTS" id="PR00111">
    <property type="entry name" value="ABHYDROLASE"/>
</dbReference>